<organism evidence="1 2">
    <name type="scientific">Solanum bulbocastanum</name>
    <name type="common">Wild potato</name>
    <dbReference type="NCBI Taxonomy" id="147425"/>
    <lineage>
        <taxon>Eukaryota</taxon>
        <taxon>Viridiplantae</taxon>
        <taxon>Streptophyta</taxon>
        <taxon>Embryophyta</taxon>
        <taxon>Tracheophyta</taxon>
        <taxon>Spermatophyta</taxon>
        <taxon>Magnoliopsida</taxon>
        <taxon>eudicotyledons</taxon>
        <taxon>Gunneridae</taxon>
        <taxon>Pentapetalae</taxon>
        <taxon>asterids</taxon>
        <taxon>lamiids</taxon>
        <taxon>Solanales</taxon>
        <taxon>Solanaceae</taxon>
        <taxon>Solanoideae</taxon>
        <taxon>Solaneae</taxon>
        <taxon>Solanum</taxon>
    </lineage>
</organism>
<dbReference type="InterPro" id="IPR032675">
    <property type="entry name" value="LRR_dom_sf"/>
</dbReference>
<comment type="caution">
    <text evidence="1">The sequence shown here is derived from an EMBL/GenBank/DDBJ whole genome shotgun (WGS) entry which is preliminary data.</text>
</comment>
<gene>
    <name evidence="1" type="ORF">RDI58_026843</name>
</gene>
<reference evidence="1 2" key="1">
    <citation type="submission" date="2024-02" db="EMBL/GenBank/DDBJ databases">
        <title>de novo genome assembly of Solanum bulbocastanum strain 11H21.</title>
        <authorList>
            <person name="Hosaka A.J."/>
        </authorList>
    </citation>
    <scope>NUCLEOTIDE SEQUENCE [LARGE SCALE GENOMIC DNA]</scope>
    <source>
        <tissue evidence="1">Young leaves</tissue>
    </source>
</reference>
<dbReference type="Proteomes" id="UP001371456">
    <property type="component" value="Unassembled WGS sequence"/>
</dbReference>
<protein>
    <submittedName>
        <fullName evidence="1">Uncharacterized protein</fullName>
    </submittedName>
</protein>
<dbReference type="AlphaFoldDB" id="A0AAN8Y1U3"/>
<dbReference type="EMBL" id="JBANQN010000011">
    <property type="protein sequence ID" value="KAK6775842.1"/>
    <property type="molecule type" value="Genomic_DNA"/>
</dbReference>
<evidence type="ECO:0000313" key="2">
    <source>
        <dbReference type="Proteomes" id="UP001371456"/>
    </source>
</evidence>
<dbReference type="Gene3D" id="3.80.10.10">
    <property type="entry name" value="Ribonuclease Inhibitor"/>
    <property type="match status" value="1"/>
</dbReference>
<name>A0AAN8Y1U3_SOLBU</name>
<accession>A0AAN8Y1U3</accession>
<sequence length="150" mass="16330">MRPSASVKRPYVLAIYVLQAEACCIKKLFTHWDQEIVCLVSFVGHVLTKVKLQGLNINGISIDIIGHYGITVTNLALRGLQSIIERGFWVMGAGMGMQKMDALSVSACNGVSDLGLQVIYKGFPNLKVFCIQRSVVLSDNGLDSCVKALV</sequence>
<keyword evidence="2" id="KW-1185">Reference proteome</keyword>
<proteinExistence type="predicted"/>
<dbReference type="SUPFAM" id="SSF52047">
    <property type="entry name" value="RNI-like"/>
    <property type="match status" value="1"/>
</dbReference>
<evidence type="ECO:0000313" key="1">
    <source>
        <dbReference type="EMBL" id="KAK6775842.1"/>
    </source>
</evidence>